<organism evidence="1 2">
    <name type="scientific">Scopulibacillus daqui</name>
    <dbReference type="NCBI Taxonomy" id="1469162"/>
    <lineage>
        <taxon>Bacteria</taxon>
        <taxon>Bacillati</taxon>
        <taxon>Bacillota</taxon>
        <taxon>Bacilli</taxon>
        <taxon>Bacillales</taxon>
        <taxon>Sporolactobacillaceae</taxon>
        <taxon>Scopulibacillus</taxon>
    </lineage>
</organism>
<dbReference type="InterPro" id="IPR002763">
    <property type="entry name" value="DUF72"/>
</dbReference>
<dbReference type="EMBL" id="JAFBER010000023">
    <property type="protein sequence ID" value="MBM7646545.1"/>
    <property type="molecule type" value="Genomic_DNA"/>
</dbReference>
<sequence>MNLRMEVPHHSRERKKRLLLLKSKGLCLGECMLNQSLKYRSMVLKGRFEAVIYIGLTGWGDHDSLYEEPITKATKLEMYASHFPVVECDSSFYAILPENSYVKWIKETPETFSFIVKAYQGMTGHAQHDIPYKTIGDMFEAYIASIQPLIEADKLTAVLFQYPPWFNCTKDHIALLRYTRHKMGDIPVVLEFRNQSWFKGPMKKKTLAFMKEEGWIHSICDEPQAGEGSVPIVLESTNSDKTIVRMHGRNIAGWENKGQPNWRDVRYLYRYNYQELKEWQERLQVLQKKTKDIYVIFNNNSGGDAADNAKMLMTLLDIDYEGLAPKQLNLF</sequence>
<reference evidence="1 2" key="1">
    <citation type="submission" date="2021-01" db="EMBL/GenBank/DDBJ databases">
        <title>Genomic Encyclopedia of Type Strains, Phase IV (KMG-IV): sequencing the most valuable type-strain genomes for metagenomic binning, comparative biology and taxonomic classification.</title>
        <authorList>
            <person name="Goeker M."/>
        </authorList>
    </citation>
    <scope>NUCLEOTIDE SEQUENCE [LARGE SCALE GENOMIC DNA]</scope>
    <source>
        <strain evidence="1 2">DSM 28236</strain>
    </source>
</reference>
<keyword evidence="2" id="KW-1185">Reference proteome</keyword>
<accession>A0ABS2Q3Z0</accession>
<dbReference type="PANTHER" id="PTHR30348">
    <property type="entry name" value="UNCHARACTERIZED PROTEIN YECE"/>
    <property type="match status" value="1"/>
</dbReference>
<proteinExistence type="predicted"/>
<dbReference type="Pfam" id="PF01904">
    <property type="entry name" value="DUF72"/>
    <property type="match status" value="1"/>
</dbReference>
<evidence type="ECO:0000313" key="1">
    <source>
        <dbReference type="EMBL" id="MBM7646545.1"/>
    </source>
</evidence>
<comment type="caution">
    <text evidence="1">The sequence shown here is derived from an EMBL/GenBank/DDBJ whole genome shotgun (WGS) entry which is preliminary data.</text>
</comment>
<dbReference type="InterPro" id="IPR036520">
    <property type="entry name" value="UPF0759_sf"/>
</dbReference>
<protein>
    <submittedName>
        <fullName evidence="1">Uncharacterized protein YecE (DUF72 family)</fullName>
    </submittedName>
</protein>
<dbReference type="SUPFAM" id="SSF117396">
    <property type="entry name" value="TM1631-like"/>
    <property type="match status" value="1"/>
</dbReference>
<gene>
    <name evidence="1" type="ORF">JOD45_002775</name>
</gene>
<evidence type="ECO:0000313" key="2">
    <source>
        <dbReference type="Proteomes" id="UP000808914"/>
    </source>
</evidence>
<dbReference type="Gene3D" id="3.20.20.410">
    <property type="entry name" value="Protein of unknown function UPF0759"/>
    <property type="match status" value="1"/>
</dbReference>
<dbReference type="Proteomes" id="UP000808914">
    <property type="component" value="Unassembled WGS sequence"/>
</dbReference>
<dbReference type="PANTHER" id="PTHR30348:SF13">
    <property type="entry name" value="UPF0759 PROTEIN YUNF"/>
    <property type="match status" value="1"/>
</dbReference>
<name>A0ABS2Q3Z0_9BACL</name>